<organism evidence="5">
    <name type="scientific">uncultured Acidobacteriota bacterium</name>
    <dbReference type="NCBI Taxonomy" id="171953"/>
    <lineage>
        <taxon>Bacteria</taxon>
        <taxon>Pseudomonadati</taxon>
        <taxon>Acidobacteriota</taxon>
        <taxon>environmental samples</taxon>
    </lineage>
</organism>
<evidence type="ECO:0000256" key="3">
    <source>
        <dbReference type="ARBA" id="ARBA00022729"/>
    </source>
</evidence>
<feature type="domain" description="Periplasmic binding protein" evidence="4">
    <location>
        <begin position="38"/>
        <end position="294"/>
    </location>
</feature>
<accession>H5SFJ4</accession>
<dbReference type="EMBL" id="AP011704">
    <property type="protein sequence ID" value="BAL54930.1"/>
    <property type="molecule type" value="Genomic_DNA"/>
</dbReference>
<evidence type="ECO:0000256" key="2">
    <source>
        <dbReference type="ARBA" id="ARBA00007639"/>
    </source>
</evidence>
<keyword evidence="3" id="KW-0732">Signal</keyword>
<dbReference type="CDD" id="cd01536">
    <property type="entry name" value="PBP1_ABC_sugar_binding-like"/>
    <property type="match status" value="1"/>
</dbReference>
<reference evidence="5" key="1">
    <citation type="journal article" date="2005" name="Environ. Microbiol.">
        <title>Genetic and functional properties of uncultivated thermophilic crenarchaeotes from a subsurface gold mine as revealed by analysis of genome fragments.</title>
        <authorList>
            <person name="Nunoura T."/>
            <person name="Hirayama H."/>
            <person name="Takami H."/>
            <person name="Oida H."/>
            <person name="Nishi S."/>
            <person name="Shimamura S."/>
            <person name="Suzuki Y."/>
            <person name="Inagaki F."/>
            <person name="Takai K."/>
            <person name="Nealson K.H."/>
            <person name="Horikoshi K."/>
        </authorList>
    </citation>
    <scope>NUCLEOTIDE SEQUENCE</scope>
</reference>
<sequence>MSGKRRYGIGMGLLLVGICLALTGESCRRTGTMKAHRIAVVTKALDSEFWLTLKQGAEAAAREHPEVEVVVLAPEREINIDQQVAILEDQILKRVSALIVAPAGAAEVIPVLQRARASGIPVLLVDTDAPWPEKLSYIGTNNRLGGRLAGEYIVRALGGRGKVAVIRGILGVAAHEDRVAGFQEAIARAPGIQLVTIQPANSERALAMTVMENILTSHPDLRAVFATNDQMALGAMEAIAARNLTGKIILVGFDATREAVRAVKAGRMHAVVAQHPFEMGRRAVEAAIRVLRGEPIEKQIDTGTTLVTRENADEFLREGGIP</sequence>
<dbReference type="InterPro" id="IPR028082">
    <property type="entry name" value="Peripla_BP_I"/>
</dbReference>
<dbReference type="PANTHER" id="PTHR46847">
    <property type="entry name" value="D-ALLOSE-BINDING PERIPLASMIC PROTEIN-RELATED"/>
    <property type="match status" value="1"/>
</dbReference>
<dbReference type="GO" id="GO:0030313">
    <property type="term" value="C:cell envelope"/>
    <property type="evidence" value="ECO:0007669"/>
    <property type="project" value="UniProtKB-SubCell"/>
</dbReference>
<name>H5SFJ4_9BACT</name>
<dbReference type="Gene3D" id="3.40.50.2300">
    <property type="match status" value="2"/>
</dbReference>
<dbReference type="SUPFAM" id="SSF53822">
    <property type="entry name" value="Periplasmic binding protein-like I"/>
    <property type="match status" value="1"/>
</dbReference>
<dbReference type="InterPro" id="IPR025997">
    <property type="entry name" value="SBP_2_dom"/>
</dbReference>
<gene>
    <name evidence="5" type="ORF">HGMM_F22A10C06</name>
</gene>
<evidence type="ECO:0000259" key="4">
    <source>
        <dbReference type="Pfam" id="PF13407"/>
    </source>
</evidence>
<dbReference type="PANTHER" id="PTHR46847:SF1">
    <property type="entry name" value="D-ALLOSE-BINDING PERIPLASMIC PROTEIN-RELATED"/>
    <property type="match status" value="1"/>
</dbReference>
<evidence type="ECO:0000256" key="1">
    <source>
        <dbReference type="ARBA" id="ARBA00004196"/>
    </source>
</evidence>
<reference evidence="5" key="2">
    <citation type="journal article" date="2012" name="PLoS ONE">
        <title>A Deeply Branching Thermophilic Bacterium with an Ancient Acetyl-CoA Pathway Dominates a Subsurface Ecosystem.</title>
        <authorList>
            <person name="Takami H."/>
            <person name="Noguchi H."/>
            <person name="Takaki Y."/>
            <person name="Uchiyama I."/>
            <person name="Toyoda A."/>
            <person name="Nishi S."/>
            <person name="Chee G.-J."/>
            <person name="Arai W."/>
            <person name="Nunoura T."/>
            <person name="Itoh T."/>
            <person name="Hattori M."/>
            <person name="Takai K."/>
        </authorList>
    </citation>
    <scope>NUCLEOTIDE SEQUENCE</scope>
</reference>
<dbReference type="AlphaFoldDB" id="H5SFJ4"/>
<protein>
    <submittedName>
        <fullName evidence="5">Ribose transport system substrate-binding protein</fullName>
    </submittedName>
</protein>
<evidence type="ECO:0000313" key="5">
    <source>
        <dbReference type="EMBL" id="BAL54930.1"/>
    </source>
</evidence>
<dbReference type="GO" id="GO:0030246">
    <property type="term" value="F:carbohydrate binding"/>
    <property type="evidence" value="ECO:0007669"/>
    <property type="project" value="UniProtKB-ARBA"/>
</dbReference>
<comment type="similarity">
    <text evidence="2">Belongs to the bacterial solute-binding protein 2 family.</text>
</comment>
<dbReference type="Pfam" id="PF13407">
    <property type="entry name" value="Peripla_BP_4"/>
    <property type="match status" value="1"/>
</dbReference>
<proteinExistence type="inferred from homology"/>
<comment type="subcellular location">
    <subcellularLocation>
        <location evidence="1">Cell envelope</location>
    </subcellularLocation>
</comment>